<name>A0A0R0ACN6_9GAMM</name>
<comment type="caution">
    <text evidence="1">The sequence shown here is derived from an EMBL/GenBank/DDBJ whole genome shotgun (WGS) entry which is preliminary data.</text>
</comment>
<evidence type="ECO:0000313" key="1">
    <source>
        <dbReference type="EMBL" id="KRG38467.1"/>
    </source>
</evidence>
<organism evidence="1 2">
    <name type="scientific">Stenotrophomonas pictorum JCM 9942</name>
    <dbReference type="NCBI Taxonomy" id="1236960"/>
    <lineage>
        <taxon>Bacteria</taxon>
        <taxon>Pseudomonadati</taxon>
        <taxon>Pseudomonadota</taxon>
        <taxon>Gammaproteobacteria</taxon>
        <taxon>Lysobacterales</taxon>
        <taxon>Lysobacteraceae</taxon>
        <taxon>Stenotrophomonas</taxon>
    </lineage>
</organism>
<accession>A0A0R0ACN6</accession>
<sequence>MAAVSVTGLTVGLGSHSKKDTGGLLSNNLAIVADAQQVTGLLQQQVELQSRIAKATEAVQDTVKRENSDDPVKEIANLGQPWSERGFEEAIIRGDARSTALYIDGGMGLRPSHEHLVIQILHSGKFGAIPTLLERDVLPNEQSCKKAASTQFFLVEKGSKPEKIDRSVVAALKDLCGKHKESMIEMLTTYCGGSYKKEICPSAVDILRKA</sequence>
<dbReference type="AlphaFoldDB" id="A0A0R0ACN6"/>
<gene>
    <name evidence="1" type="ORF">ARC78_15645</name>
</gene>
<evidence type="ECO:0000313" key="2">
    <source>
        <dbReference type="Proteomes" id="UP000050836"/>
    </source>
</evidence>
<proteinExistence type="predicted"/>
<protein>
    <submittedName>
        <fullName evidence="1">Uncharacterized protein</fullName>
    </submittedName>
</protein>
<dbReference type="Proteomes" id="UP000050836">
    <property type="component" value="Unassembled WGS sequence"/>
</dbReference>
<dbReference type="EMBL" id="LLXS01000057">
    <property type="protein sequence ID" value="KRG38467.1"/>
    <property type="molecule type" value="Genomic_DNA"/>
</dbReference>
<reference evidence="1 2" key="1">
    <citation type="submission" date="2015-10" db="EMBL/GenBank/DDBJ databases">
        <title>Genome sequencing and analysis of members of genus Stenotrophomonas.</title>
        <authorList>
            <person name="Patil P.P."/>
            <person name="Midha S."/>
            <person name="Patil P.B."/>
        </authorList>
    </citation>
    <scope>NUCLEOTIDE SEQUENCE [LARGE SCALE GENOMIC DNA]</scope>
    <source>
        <strain evidence="1 2">JCM 9942</strain>
    </source>
</reference>
<keyword evidence="2" id="KW-1185">Reference proteome</keyword>